<accession>A0A0C2MGC0</accession>
<proteinExistence type="predicted"/>
<evidence type="ECO:0000313" key="2">
    <source>
        <dbReference type="EMBL" id="KII60736.1"/>
    </source>
</evidence>
<gene>
    <name evidence="2" type="ORF">RF11_10965</name>
</gene>
<evidence type="ECO:0000256" key="1">
    <source>
        <dbReference type="SAM" id="MobiDB-lite"/>
    </source>
</evidence>
<sequence>MMQRSFLSHPNDGQQFAAMFREYMKWNKYFDFLKYFSKPRYDMSVNPTYLESIVNKRSAENEPIDSGLEKSSLEKSKKSEVSSRAKMNNAARKRNVYLDSVSGDIYCICSSNEAGVSSITSKQNVIFKH</sequence>
<feature type="region of interest" description="Disordered" evidence="1">
    <location>
        <begin position="61"/>
        <end position="86"/>
    </location>
</feature>
<organism evidence="2 3">
    <name type="scientific">Thelohanellus kitauei</name>
    <name type="common">Myxosporean</name>
    <dbReference type="NCBI Taxonomy" id="669202"/>
    <lineage>
        <taxon>Eukaryota</taxon>
        <taxon>Metazoa</taxon>
        <taxon>Cnidaria</taxon>
        <taxon>Myxozoa</taxon>
        <taxon>Myxosporea</taxon>
        <taxon>Bivalvulida</taxon>
        <taxon>Platysporina</taxon>
        <taxon>Myxobolidae</taxon>
        <taxon>Thelohanellus</taxon>
    </lineage>
</organism>
<dbReference type="OrthoDB" id="5947013at2759"/>
<dbReference type="AlphaFoldDB" id="A0A0C2MGC0"/>
<comment type="caution">
    <text evidence="2">The sequence shown here is derived from an EMBL/GenBank/DDBJ whole genome shotgun (WGS) entry which is preliminary data.</text>
</comment>
<keyword evidence="3" id="KW-1185">Reference proteome</keyword>
<name>A0A0C2MGC0_THEKT</name>
<reference evidence="2 3" key="1">
    <citation type="journal article" date="2014" name="Genome Biol. Evol.">
        <title>The genome of the myxosporean Thelohanellus kitauei shows adaptations to nutrient acquisition within its fish host.</title>
        <authorList>
            <person name="Yang Y."/>
            <person name="Xiong J."/>
            <person name="Zhou Z."/>
            <person name="Huo F."/>
            <person name="Miao W."/>
            <person name="Ran C."/>
            <person name="Liu Y."/>
            <person name="Zhang J."/>
            <person name="Feng J."/>
            <person name="Wang M."/>
            <person name="Wang M."/>
            <person name="Wang L."/>
            <person name="Yao B."/>
        </authorList>
    </citation>
    <scope>NUCLEOTIDE SEQUENCE [LARGE SCALE GENOMIC DNA]</scope>
    <source>
        <strain evidence="2">Wuqing</strain>
    </source>
</reference>
<evidence type="ECO:0000313" key="3">
    <source>
        <dbReference type="Proteomes" id="UP000031668"/>
    </source>
</evidence>
<dbReference type="EMBL" id="JWZT01005480">
    <property type="protein sequence ID" value="KII60736.1"/>
    <property type="molecule type" value="Genomic_DNA"/>
</dbReference>
<dbReference type="Proteomes" id="UP000031668">
    <property type="component" value="Unassembled WGS sequence"/>
</dbReference>
<protein>
    <submittedName>
        <fullName evidence="2">Uncharacterized protein</fullName>
    </submittedName>
</protein>
<feature type="compositionally biased region" description="Basic and acidic residues" evidence="1">
    <location>
        <begin position="67"/>
        <end position="83"/>
    </location>
</feature>